<keyword evidence="4" id="KW-0808">Transferase</keyword>
<keyword evidence="6" id="KW-1185">Reference proteome</keyword>
<organism evidence="5 6">
    <name type="scientific">Ralstonia insidiosa</name>
    <dbReference type="NCBI Taxonomy" id="190721"/>
    <lineage>
        <taxon>Bacteria</taxon>
        <taxon>Pseudomonadati</taxon>
        <taxon>Pseudomonadota</taxon>
        <taxon>Betaproteobacteria</taxon>
        <taxon>Burkholderiales</taxon>
        <taxon>Burkholderiaceae</taxon>
        <taxon>Ralstonia</taxon>
    </lineage>
</organism>
<dbReference type="STRING" id="190721.ACS15_0529"/>
<evidence type="ECO:0000256" key="1">
    <source>
        <dbReference type="ARBA" id="ARBA00004370"/>
    </source>
</evidence>
<dbReference type="GO" id="GO:0016020">
    <property type="term" value="C:membrane"/>
    <property type="evidence" value="ECO:0007669"/>
    <property type="project" value="UniProtKB-SubCell"/>
</dbReference>
<dbReference type="Proteomes" id="UP000078572">
    <property type="component" value="Chromosome 1"/>
</dbReference>
<evidence type="ECO:0000256" key="2">
    <source>
        <dbReference type="ARBA" id="ARBA00006962"/>
    </source>
</evidence>
<dbReference type="Gene3D" id="3.40.50.2000">
    <property type="entry name" value="Glycogen Phosphorylase B"/>
    <property type="match status" value="1"/>
</dbReference>
<dbReference type="Pfam" id="PF06925">
    <property type="entry name" value="MGDG_synth"/>
    <property type="match status" value="1"/>
</dbReference>
<dbReference type="GO" id="GO:0009247">
    <property type="term" value="P:glycolipid biosynthetic process"/>
    <property type="evidence" value="ECO:0007669"/>
    <property type="project" value="InterPro"/>
</dbReference>
<dbReference type="InterPro" id="IPR050519">
    <property type="entry name" value="Glycosyltransf_28_UgtP"/>
</dbReference>
<comment type="similarity">
    <text evidence="2">Belongs to the glycosyltransferase 28 family.</text>
</comment>
<comment type="subcellular location">
    <subcellularLocation>
        <location evidence="1">Membrane</location>
    </subcellularLocation>
</comment>
<dbReference type="Pfam" id="PF04101">
    <property type="entry name" value="Glyco_tran_28_C"/>
    <property type="match status" value="1"/>
</dbReference>
<dbReference type="GO" id="GO:0016758">
    <property type="term" value="F:hexosyltransferase activity"/>
    <property type="evidence" value="ECO:0007669"/>
    <property type="project" value="InterPro"/>
</dbReference>
<gene>
    <name evidence="5" type="ORF">A9Y76_02380</name>
</gene>
<proteinExistence type="inferred from homology"/>
<evidence type="ECO:0000256" key="4">
    <source>
        <dbReference type="ARBA" id="ARBA00022679"/>
    </source>
</evidence>
<dbReference type="InterPro" id="IPR009695">
    <property type="entry name" value="Diacylglyc_glucosyltr_N"/>
</dbReference>
<dbReference type="SUPFAM" id="SSF53756">
    <property type="entry name" value="UDP-Glycosyltransferase/glycogen phosphorylase"/>
    <property type="match status" value="1"/>
</dbReference>
<dbReference type="GeneID" id="61524853"/>
<evidence type="ECO:0000313" key="5">
    <source>
        <dbReference type="EMBL" id="ANJ71396.1"/>
    </source>
</evidence>
<dbReference type="PANTHER" id="PTHR43025:SF3">
    <property type="entry name" value="MONOGALACTOSYLDIACYLGLYCEROL SYNTHASE 1, CHLOROPLASTIC"/>
    <property type="match status" value="1"/>
</dbReference>
<reference evidence="6" key="1">
    <citation type="submission" date="2016-06" db="EMBL/GenBank/DDBJ databases">
        <authorList>
            <person name="Xu Y."/>
            <person name="Nagy A."/>
            <person name="Yan X."/>
            <person name="Kim S.W."/>
            <person name="Haley B."/>
            <person name="Liu N.T."/>
            <person name="Nou X."/>
        </authorList>
    </citation>
    <scope>NUCLEOTIDE SEQUENCE [LARGE SCALE GENOMIC DNA]</scope>
    <source>
        <strain evidence="6">ATCC 49129</strain>
    </source>
</reference>
<dbReference type="AlphaFoldDB" id="A0A191ZTH4"/>
<dbReference type="InterPro" id="IPR007235">
    <property type="entry name" value="Glyco_trans_28_C"/>
</dbReference>
<dbReference type="PANTHER" id="PTHR43025">
    <property type="entry name" value="MONOGALACTOSYLDIACYLGLYCEROL SYNTHASE"/>
    <property type="match status" value="1"/>
</dbReference>
<protein>
    <submittedName>
        <fullName evidence="5">Galactosyldiacylglycerol synthase</fullName>
    </submittedName>
</protein>
<dbReference type="EMBL" id="CP016022">
    <property type="protein sequence ID" value="ANJ71396.1"/>
    <property type="molecule type" value="Genomic_DNA"/>
</dbReference>
<keyword evidence="3" id="KW-0328">Glycosyltransferase</keyword>
<accession>A0A191ZTH4</accession>
<evidence type="ECO:0000256" key="3">
    <source>
        <dbReference type="ARBA" id="ARBA00022676"/>
    </source>
</evidence>
<sequence>MKKILLLSVSAGAGHMRAAEAIRAFADVHPAGIDATHLDVMDFVSAGFRKLYTDFYIKLVSNQPALWGYLYQKTDETAPSAFSQKIRRAVERLNSRPLLAEIKRQRPDAIICTHFLPAELLSRELRKERLDVPVWVQVTDFDLHSMWIVPNMRGYFAANEEIAWRMRERGLAADAVHVSGIPVMPAFSKPLDRAACAAEFGIDPKRKTFLMMSGGAGLGGLDTLAERLLAMDGDFQLIALAGKNQTMLEALQRVAQRHPGRLFPQGFTHQVERLMACADLVITKPGGLTTSECLAMQLPMIVNSPIPGQEERNADFLLEQGVALKAIDDAALEFRIHALLKEPDRLTAMRHKIAPLGRPNAAQFVLDRVLGLSAQAHAA</sequence>
<dbReference type="OrthoDB" id="9810950at2"/>
<evidence type="ECO:0000313" key="6">
    <source>
        <dbReference type="Proteomes" id="UP000078572"/>
    </source>
</evidence>
<name>A0A191ZTH4_9RALS</name>
<dbReference type="RefSeq" id="WP_064801694.1">
    <property type="nucleotide sequence ID" value="NZ_CP016022.1"/>
</dbReference>